<proteinExistence type="predicted"/>
<dbReference type="GO" id="GO:0000976">
    <property type="term" value="F:transcription cis-regulatory region binding"/>
    <property type="evidence" value="ECO:0007669"/>
    <property type="project" value="TreeGrafter"/>
</dbReference>
<accession>A0A418YVK0</accession>
<dbReference type="Gene3D" id="1.10.260.40">
    <property type="entry name" value="lambda repressor-like DNA-binding domains"/>
    <property type="match status" value="1"/>
</dbReference>
<evidence type="ECO:0000313" key="5">
    <source>
        <dbReference type="EMBL" id="RJG56219.1"/>
    </source>
</evidence>
<dbReference type="GO" id="GO:0003700">
    <property type="term" value="F:DNA-binding transcription factor activity"/>
    <property type="evidence" value="ECO:0007669"/>
    <property type="project" value="TreeGrafter"/>
</dbReference>
<dbReference type="CDD" id="cd01392">
    <property type="entry name" value="HTH_LacI"/>
    <property type="match status" value="1"/>
</dbReference>
<sequence>MARLGRRTSQAITIQTVAERAGVSAMTVSNVLNNSPRVRQATRDTVMAAVRELNYVPNMAARALASASATRIGLLYRNIENAFLSSILVGALDATSRLGAQLLLRPLESGDPKEIAQQMQGLVESGAHAILIVPPYCEVANRHGLTRDFPVPVVAMSPGDILPGDHMVRIDDFGAARDMTAYLIGLGHRSIGFIRGGAGHMIHRTRCEGYQAALRDAGLPIRPDLIVTGDMSFESGLAVGAQLLDLPDRPTAIFASNDDMAAAIISLAHRRGLDVPGDLSVAGFDDTPIAVKIWPSLTTVKHPGKDISAQAAMLAVSLARGDQEGMAAPTEHYLEHRLVVRESTAMLGQADQKR</sequence>
<dbReference type="Proteomes" id="UP000283469">
    <property type="component" value="Unassembled WGS sequence"/>
</dbReference>
<dbReference type="Gene3D" id="3.40.50.2300">
    <property type="match status" value="2"/>
</dbReference>
<dbReference type="AlphaFoldDB" id="A0A418YVK0"/>
<keyword evidence="3" id="KW-0804">Transcription</keyword>
<keyword evidence="1" id="KW-0805">Transcription regulation</keyword>
<dbReference type="SUPFAM" id="SSF53822">
    <property type="entry name" value="Periplasmic binding protein-like I"/>
    <property type="match status" value="1"/>
</dbReference>
<dbReference type="PANTHER" id="PTHR30146">
    <property type="entry name" value="LACI-RELATED TRANSCRIPTIONAL REPRESSOR"/>
    <property type="match status" value="1"/>
</dbReference>
<dbReference type="Pfam" id="PF13377">
    <property type="entry name" value="Peripla_BP_3"/>
    <property type="match status" value="1"/>
</dbReference>
<evidence type="ECO:0000256" key="2">
    <source>
        <dbReference type="ARBA" id="ARBA00023125"/>
    </source>
</evidence>
<dbReference type="PROSITE" id="PS50932">
    <property type="entry name" value="HTH_LACI_2"/>
    <property type="match status" value="1"/>
</dbReference>
<dbReference type="EMBL" id="QVRA01000004">
    <property type="protein sequence ID" value="RJG56219.1"/>
    <property type="molecule type" value="Genomic_DNA"/>
</dbReference>
<dbReference type="InterPro" id="IPR000843">
    <property type="entry name" value="HTH_LacI"/>
</dbReference>
<dbReference type="InterPro" id="IPR046335">
    <property type="entry name" value="LacI/GalR-like_sensor"/>
</dbReference>
<evidence type="ECO:0000256" key="3">
    <source>
        <dbReference type="ARBA" id="ARBA00023163"/>
    </source>
</evidence>
<dbReference type="SUPFAM" id="SSF47413">
    <property type="entry name" value="lambda repressor-like DNA-binding domains"/>
    <property type="match status" value="1"/>
</dbReference>
<dbReference type="PANTHER" id="PTHR30146:SF153">
    <property type="entry name" value="LACTOSE OPERON REPRESSOR"/>
    <property type="match status" value="1"/>
</dbReference>
<dbReference type="InterPro" id="IPR028082">
    <property type="entry name" value="Peripla_BP_I"/>
</dbReference>
<evidence type="ECO:0000256" key="1">
    <source>
        <dbReference type="ARBA" id="ARBA00023015"/>
    </source>
</evidence>
<keyword evidence="2 5" id="KW-0238">DNA-binding</keyword>
<comment type="caution">
    <text evidence="5">The sequence shown here is derived from an EMBL/GenBank/DDBJ whole genome shotgun (WGS) entry which is preliminary data.</text>
</comment>
<dbReference type="SMART" id="SM00354">
    <property type="entry name" value="HTH_LACI"/>
    <property type="match status" value="1"/>
</dbReference>
<evidence type="ECO:0000313" key="6">
    <source>
        <dbReference type="Proteomes" id="UP000283469"/>
    </source>
</evidence>
<evidence type="ECO:0000259" key="4">
    <source>
        <dbReference type="PROSITE" id="PS50932"/>
    </source>
</evidence>
<dbReference type="InterPro" id="IPR010982">
    <property type="entry name" value="Lambda_DNA-bd_dom_sf"/>
</dbReference>
<dbReference type="Pfam" id="PF00356">
    <property type="entry name" value="LacI"/>
    <property type="match status" value="1"/>
</dbReference>
<feature type="domain" description="HTH lacI-type" evidence="4">
    <location>
        <begin position="12"/>
        <end position="66"/>
    </location>
</feature>
<dbReference type="CDD" id="cd01545">
    <property type="entry name" value="PBP1_SalR"/>
    <property type="match status" value="1"/>
</dbReference>
<reference evidence="5 6" key="1">
    <citation type="submission" date="2018-08" db="EMBL/GenBank/DDBJ databases">
        <title>Sphingobium sp. EO9.</title>
        <authorList>
            <person name="Park Y."/>
            <person name="Kim K.H."/>
            <person name="Jeon C.O."/>
        </authorList>
    </citation>
    <scope>NUCLEOTIDE SEQUENCE [LARGE SCALE GENOMIC DNA]</scope>
    <source>
        <strain evidence="5 6">EO9</strain>
    </source>
</reference>
<dbReference type="OrthoDB" id="7185860at2"/>
<protein>
    <submittedName>
        <fullName evidence="5">LacI family DNA-binding transcriptional regulator</fullName>
    </submittedName>
</protein>
<keyword evidence="6" id="KW-1185">Reference proteome</keyword>
<gene>
    <name evidence="5" type="ORF">D0Z70_06090</name>
</gene>
<dbReference type="RefSeq" id="WP_119744558.1">
    <property type="nucleotide sequence ID" value="NZ_QVRA01000004.1"/>
</dbReference>
<name>A0A418YVK0_9SPHN</name>
<organism evidence="5 6">
    <name type="scientific">Sphingobium terrigena</name>
    <dbReference type="NCBI Taxonomy" id="2304063"/>
    <lineage>
        <taxon>Bacteria</taxon>
        <taxon>Pseudomonadati</taxon>
        <taxon>Pseudomonadota</taxon>
        <taxon>Alphaproteobacteria</taxon>
        <taxon>Sphingomonadales</taxon>
        <taxon>Sphingomonadaceae</taxon>
        <taxon>Sphingobium</taxon>
    </lineage>
</organism>